<feature type="non-terminal residue" evidence="1">
    <location>
        <position position="580"/>
    </location>
</feature>
<sequence length="580" mass="66684">MTCGWLFDVYPLDDKIILWIKNKKSHRIEINWTPSLYVASNTRYKLDKLWKNSQIASLIKNHEWIKKIEKAYDLNESEVLKLSLKNSSDLLRLGKTIEGLDEFGVYRLYNVDIPPAQTFMYENDLFPLGKYEINKKWIPQSDIAETNYSLPTFTKINLQVNAEPTGKIPKFTDKIKSIQINDVVLESDSEEQMILDCVQMIKDIDPDFIITKKGDSWDFPFLAFRAEKNRLSDKLVLGKEDRPLLMPKTRGTSYFSYGQIHFKPTSTQLLGRIHIDRSNAFLWETEQSLQAIFEISRTCRLPIQIAARASIGKCMSSVQFYNATKRNLLIPWKPTASEIFKTRLDLLVGDRGGLILEPRIGPHENVGEVDFASLFGNIMMKKNISAETINCKCCTDSTCVVPELGYHICKRKGIVPESLNLLLDKRKKYTELIKTTKNKTQSEIYSQRKAALKWILVTSFGYLGFNNAKFGRIDAHMAVCAFARQLLLHAMKIAEEKNFTVLHGIVDSLWIHKKNSTVDDYEELRDTIASKTGFELSLDVYKWIVFLPSKNNSDLPVANRYFGAKTDGNLKLRGIETRRR</sequence>
<reference evidence="1 2" key="1">
    <citation type="journal article" date="2020" name="Appl. Environ. Microbiol.">
        <title>Genomic Characteristics of a Novel Species of Ammonia-Oxidizing Archaea from the Jiulong River Estuary.</title>
        <authorList>
            <person name="Zou D."/>
            <person name="Wan R."/>
            <person name="Han L."/>
            <person name="Xu M.N."/>
            <person name="Liu Y."/>
            <person name="Liu H."/>
            <person name="Kao S.J."/>
            <person name="Li M."/>
        </authorList>
    </citation>
    <scope>NUCLEOTIDE SEQUENCE [LARGE SCALE GENOMIC DNA]</scope>
    <source>
        <strain evidence="1">W2bin3</strain>
    </source>
</reference>
<gene>
    <name evidence="1" type="ORF">H2B05_02455</name>
</gene>
<evidence type="ECO:0000313" key="2">
    <source>
        <dbReference type="Proteomes" id="UP000526786"/>
    </source>
</evidence>
<evidence type="ECO:0000313" key="1">
    <source>
        <dbReference type="EMBL" id="MBA4453793.1"/>
    </source>
</evidence>
<name>A0AC60W287_9ARCH</name>
<proteinExistence type="predicted"/>
<dbReference type="EMBL" id="JACENC010000100">
    <property type="protein sequence ID" value="MBA4453793.1"/>
    <property type="molecule type" value="Genomic_DNA"/>
</dbReference>
<comment type="caution">
    <text evidence="1">The sequence shown here is derived from an EMBL/GenBank/DDBJ whole genome shotgun (WGS) entry which is preliminary data.</text>
</comment>
<protein>
    <submittedName>
        <fullName evidence="1">Uncharacterized protein</fullName>
    </submittedName>
</protein>
<organism evidence="1 2">
    <name type="scientific">Candidatus Nitrosomaritimum aestuariumsis</name>
    <dbReference type="NCBI Taxonomy" id="3342354"/>
    <lineage>
        <taxon>Archaea</taxon>
        <taxon>Nitrososphaerota</taxon>
        <taxon>Nitrososphaeria</taxon>
        <taxon>Nitrosopumilales</taxon>
        <taxon>Nitrosopumilaceae</taxon>
        <taxon>Candidatus Nitrosomaritimum</taxon>
    </lineage>
</organism>
<accession>A0AC60W287</accession>
<dbReference type="Proteomes" id="UP000526786">
    <property type="component" value="Unassembled WGS sequence"/>
</dbReference>